<keyword evidence="1" id="KW-0472">Membrane</keyword>
<dbReference type="EMBL" id="MWWX01000019">
    <property type="protein sequence ID" value="OZG59966.1"/>
    <property type="molecule type" value="Genomic_DNA"/>
</dbReference>
<keyword evidence="1" id="KW-0812">Transmembrane</keyword>
<dbReference type="AlphaFoldDB" id="A0A261FMC5"/>
<keyword evidence="1" id="KW-1133">Transmembrane helix</keyword>
<gene>
    <name evidence="2" type="ORF">BLEM_2141</name>
</gene>
<feature type="transmembrane region" description="Helical" evidence="1">
    <location>
        <begin position="6"/>
        <end position="26"/>
    </location>
</feature>
<evidence type="ECO:0000313" key="3">
    <source>
        <dbReference type="Proteomes" id="UP000216352"/>
    </source>
</evidence>
<comment type="caution">
    <text evidence="2">The sequence shown here is derived from an EMBL/GenBank/DDBJ whole genome shotgun (WGS) entry which is preliminary data.</text>
</comment>
<accession>A0A261FMC5</accession>
<sequence>MPWWVWVLLVVFMLAMIAAGLVYAGLHGLRALRDAGEIGAKLSQRFEAMGEGTDAGESNDAPLFTQPLDVARERYIDAHADVIRRQDAKRQRHAERWAVWRRFTD</sequence>
<name>A0A261FMC5_9BIFI</name>
<dbReference type="Proteomes" id="UP000216352">
    <property type="component" value="Unassembled WGS sequence"/>
</dbReference>
<reference evidence="2 3" key="1">
    <citation type="journal article" date="2017" name="BMC Genomics">
        <title>Comparative genomic and phylogenomic analyses of the Bifidobacteriaceae family.</title>
        <authorList>
            <person name="Lugli G.A."/>
            <person name="Milani C."/>
            <person name="Turroni F."/>
            <person name="Duranti S."/>
            <person name="Mancabelli L."/>
            <person name="Mangifesta M."/>
            <person name="Ferrario C."/>
            <person name="Modesto M."/>
            <person name="Mattarelli P."/>
            <person name="Jiri K."/>
            <person name="van Sinderen D."/>
            <person name="Ventura M."/>
        </authorList>
    </citation>
    <scope>NUCLEOTIDE SEQUENCE [LARGE SCALE GENOMIC DNA]</scope>
    <source>
        <strain evidence="2 3">DSM 28807</strain>
    </source>
</reference>
<dbReference type="RefSeq" id="WP_072726063.1">
    <property type="nucleotide sequence ID" value="NZ_BDIS01000019.1"/>
</dbReference>
<keyword evidence="3" id="KW-1185">Reference proteome</keyword>
<evidence type="ECO:0000256" key="1">
    <source>
        <dbReference type="SAM" id="Phobius"/>
    </source>
</evidence>
<dbReference type="OrthoDB" id="3243284at2"/>
<evidence type="ECO:0000313" key="2">
    <source>
        <dbReference type="EMBL" id="OZG59966.1"/>
    </source>
</evidence>
<proteinExistence type="predicted"/>
<organism evidence="2 3">
    <name type="scientific">Bifidobacterium lemurum</name>
    <dbReference type="NCBI Taxonomy" id="1603886"/>
    <lineage>
        <taxon>Bacteria</taxon>
        <taxon>Bacillati</taxon>
        <taxon>Actinomycetota</taxon>
        <taxon>Actinomycetes</taxon>
        <taxon>Bifidobacteriales</taxon>
        <taxon>Bifidobacteriaceae</taxon>
        <taxon>Bifidobacterium</taxon>
    </lineage>
</organism>
<dbReference type="STRING" id="1603886.GCA_001895165_01468"/>
<protein>
    <submittedName>
        <fullName evidence="2">Uncharacterized protein</fullName>
    </submittedName>
</protein>